<dbReference type="OrthoDB" id="2162994at2759"/>
<evidence type="ECO:0000313" key="4">
    <source>
        <dbReference type="EMBL" id="ELR17584.1"/>
    </source>
</evidence>
<feature type="region of interest" description="Disordered" evidence="2">
    <location>
        <begin position="33"/>
        <end position="77"/>
    </location>
</feature>
<protein>
    <submittedName>
        <fullName evidence="4">AT hook motif domain containing protein</fullName>
    </submittedName>
</protein>
<evidence type="ECO:0000259" key="3">
    <source>
        <dbReference type="PROSITE" id="PS50112"/>
    </source>
</evidence>
<reference evidence="4 5" key="1">
    <citation type="journal article" date="2013" name="Genome Biol.">
        <title>Genome of Acanthamoeba castellanii highlights extensive lateral gene transfer and early evolution of tyrosine kinase signaling.</title>
        <authorList>
            <person name="Clarke M."/>
            <person name="Lohan A.J."/>
            <person name="Liu B."/>
            <person name="Lagkouvardos I."/>
            <person name="Roy S."/>
            <person name="Zafar N."/>
            <person name="Bertelli C."/>
            <person name="Schilde C."/>
            <person name="Kianianmomeni A."/>
            <person name="Burglin T.R."/>
            <person name="Frech C."/>
            <person name="Turcotte B."/>
            <person name="Kopec K.O."/>
            <person name="Synnott J.M."/>
            <person name="Choo C."/>
            <person name="Paponov I."/>
            <person name="Finkler A."/>
            <person name="Soon Heng Tan C."/>
            <person name="Hutchins A.P."/>
            <person name="Weinmeier T."/>
            <person name="Rattei T."/>
            <person name="Chu J.S."/>
            <person name="Gimenez G."/>
            <person name="Irimia M."/>
            <person name="Rigden D.J."/>
            <person name="Fitzpatrick D.A."/>
            <person name="Lorenzo-Morales J."/>
            <person name="Bateman A."/>
            <person name="Chiu C.H."/>
            <person name="Tang P."/>
            <person name="Hegemann P."/>
            <person name="Fromm H."/>
            <person name="Raoult D."/>
            <person name="Greub G."/>
            <person name="Miranda-Saavedra D."/>
            <person name="Chen N."/>
            <person name="Nash P."/>
            <person name="Ginger M.L."/>
            <person name="Horn M."/>
            <person name="Schaap P."/>
            <person name="Caler L."/>
            <person name="Loftus B."/>
        </authorList>
    </citation>
    <scope>NUCLEOTIDE SEQUENCE [LARGE SCALE GENOMIC DNA]</scope>
    <source>
        <strain evidence="4 5">Neff</strain>
    </source>
</reference>
<accession>L8GWL2</accession>
<feature type="compositionally biased region" description="Polar residues" evidence="2">
    <location>
        <begin position="55"/>
        <end position="66"/>
    </location>
</feature>
<evidence type="ECO:0000256" key="2">
    <source>
        <dbReference type="SAM" id="MobiDB-lite"/>
    </source>
</evidence>
<keyword evidence="5" id="KW-1185">Reference proteome</keyword>
<proteinExistence type="predicted"/>
<dbReference type="KEGG" id="acan:ACA1_063480"/>
<feature type="region of interest" description="Disordered" evidence="2">
    <location>
        <begin position="459"/>
        <end position="483"/>
    </location>
</feature>
<evidence type="ECO:0000313" key="5">
    <source>
        <dbReference type="Proteomes" id="UP000011083"/>
    </source>
</evidence>
<dbReference type="AlphaFoldDB" id="L8GWL2"/>
<feature type="compositionally biased region" description="Basic and acidic residues" evidence="2">
    <location>
        <begin position="68"/>
        <end position="77"/>
    </location>
</feature>
<organism evidence="4 5">
    <name type="scientific">Acanthamoeba castellanii (strain ATCC 30010 / Neff)</name>
    <dbReference type="NCBI Taxonomy" id="1257118"/>
    <lineage>
        <taxon>Eukaryota</taxon>
        <taxon>Amoebozoa</taxon>
        <taxon>Discosea</taxon>
        <taxon>Longamoebia</taxon>
        <taxon>Centramoebida</taxon>
        <taxon>Acanthamoebidae</taxon>
        <taxon>Acanthamoeba</taxon>
    </lineage>
</organism>
<feature type="coiled-coil region" evidence="1">
    <location>
        <begin position="86"/>
        <end position="144"/>
    </location>
</feature>
<dbReference type="InterPro" id="IPR000014">
    <property type="entry name" value="PAS"/>
</dbReference>
<feature type="region of interest" description="Disordered" evidence="2">
    <location>
        <begin position="156"/>
        <end position="187"/>
    </location>
</feature>
<evidence type="ECO:0000256" key="1">
    <source>
        <dbReference type="SAM" id="Coils"/>
    </source>
</evidence>
<gene>
    <name evidence="4" type="ORF">ACA1_063480</name>
</gene>
<feature type="compositionally biased region" description="Basic residues" evidence="2">
    <location>
        <begin position="42"/>
        <end position="51"/>
    </location>
</feature>
<dbReference type="EMBL" id="KB007974">
    <property type="protein sequence ID" value="ELR17584.1"/>
    <property type="molecule type" value="Genomic_DNA"/>
</dbReference>
<name>L8GWL2_ACACF</name>
<dbReference type="GeneID" id="14918295"/>
<sequence>MPSGNHHALFPSRPAPDAAKHTPFAIEAVRALGKADTCHPSPARKRGRPPKARSLDQTGDQQNAQRVDNCDTRHDGADSAMTKTLMLMLVDEVREVKEENRQLRDRVAELRGQRKRDRAEMRAMENRLQNMEQSMQAMATAQRESAVQMTRLFQQKPLPPSRHATSAPQPSSASLMTGSLTTTSSSTTITPAALSSLPQSFDSPPRQSSSFAGAVSPAYSMSARMHGLAGLLHALPYLRDFDPGLLIVSDLSQQFMVLSMTHPETLADMMPPTIEFVSPGATAFLGYSHEEVVGKSVHVLGCIDIQDKLDLMHSMFSKSAPPSGVSDSIRVCPVMRRKGCEPARIETFHQYLWVNSRVQWNIALVTRVLEEGVYIPPLGSMSELLSNPSTRALFCSRLAPFLRQPLDRARICATITTTTSSASSSSSSSWSPEASAQEETILALQQSSMDLDIELQEMMQALRSPAPSPSTGPPADDHERWLL</sequence>
<dbReference type="Proteomes" id="UP000011083">
    <property type="component" value="Unassembled WGS sequence"/>
</dbReference>
<dbReference type="PROSITE" id="PS50112">
    <property type="entry name" value="PAS"/>
    <property type="match status" value="1"/>
</dbReference>
<dbReference type="RefSeq" id="XP_004339597.1">
    <property type="nucleotide sequence ID" value="XM_004339549.1"/>
</dbReference>
<keyword evidence="1" id="KW-0175">Coiled coil</keyword>
<feature type="domain" description="PAS" evidence="3">
    <location>
        <begin position="274"/>
        <end position="296"/>
    </location>
</feature>
<dbReference type="VEuPathDB" id="AmoebaDB:ACA1_063480"/>
<feature type="compositionally biased region" description="Low complexity" evidence="2">
    <location>
        <begin position="171"/>
        <end position="187"/>
    </location>
</feature>